<evidence type="ECO:0000313" key="4">
    <source>
        <dbReference type="Proteomes" id="UP000435177"/>
    </source>
</evidence>
<keyword evidence="4" id="KW-1185">Reference proteome</keyword>
<dbReference type="EMBL" id="WOAA01000003">
    <property type="protein sequence ID" value="MUG65656.1"/>
    <property type="molecule type" value="Genomic_DNA"/>
</dbReference>
<dbReference type="InterPro" id="IPR010905">
    <property type="entry name" value="Glyco_hydro_88"/>
</dbReference>
<gene>
    <name evidence="3" type="ORF">GNP94_06490</name>
</gene>
<evidence type="ECO:0000256" key="1">
    <source>
        <dbReference type="ARBA" id="ARBA00022801"/>
    </source>
</evidence>
<dbReference type="GO" id="GO:0016787">
    <property type="term" value="F:hydrolase activity"/>
    <property type="evidence" value="ECO:0007669"/>
    <property type="project" value="UniProtKB-KW"/>
</dbReference>
<dbReference type="RefSeq" id="WP_155617705.1">
    <property type="nucleotide sequence ID" value="NZ_WOAA01000003.1"/>
</dbReference>
<evidence type="ECO:0000313" key="3">
    <source>
        <dbReference type="EMBL" id="MUG65656.1"/>
    </source>
</evidence>
<dbReference type="Gene3D" id="1.50.10.10">
    <property type="match status" value="1"/>
</dbReference>
<dbReference type="SUPFAM" id="SSF48208">
    <property type="entry name" value="Six-hairpin glycosidases"/>
    <property type="match status" value="1"/>
</dbReference>
<organism evidence="3 4">
    <name type="scientific">Paenibacillus campinasensis</name>
    <dbReference type="NCBI Taxonomy" id="66347"/>
    <lineage>
        <taxon>Bacteria</taxon>
        <taxon>Bacillati</taxon>
        <taxon>Bacillota</taxon>
        <taxon>Bacilli</taxon>
        <taxon>Bacillales</taxon>
        <taxon>Paenibacillaceae</taxon>
        <taxon>Paenibacillus</taxon>
    </lineage>
</organism>
<dbReference type="Proteomes" id="UP000435177">
    <property type="component" value="Unassembled WGS sequence"/>
</dbReference>
<comment type="similarity">
    <text evidence="2">Belongs to the glycosyl hydrolase 88 family.</text>
</comment>
<dbReference type="InterPro" id="IPR012341">
    <property type="entry name" value="6hp_glycosidase-like_sf"/>
</dbReference>
<protein>
    <submittedName>
        <fullName evidence="3">Glucuronyl hydrolase</fullName>
    </submittedName>
</protein>
<dbReference type="PANTHER" id="PTHR36845">
    <property type="entry name" value="HYDROLASE, PUTATIVE (AFU_ORTHOLOGUE AFUA_7G05090)-RELATED"/>
    <property type="match status" value="1"/>
</dbReference>
<dbReference type="Pfam" id="PF07470">
    <property type="entry name" value="Glyco_hydro_88"/>
    <property type="match status" value="1"/>
</dbReference>
<name>A0ABW9T1V2_9BACL</name>
<evidence type="ECO:0000256" key="2">
    <source>
        <dbReference type="ARBA" id="ARBA00038358"/>
    </source>
</evidence>
<dbReference type="InterPro" id="IPR052369">
    <property type="entry name" value="UG_Glycosaminoglycan_Hydrolase"/>
</dbReference>
<proteinExistence type="inferred from homology"/>
<sequence length="378" mass="43601">MWEQALETAWKKTASNIRNFEGLFPHITSDKRYDWGENQDWIEGFYTGMAWLCYEYTGMPEFRESALQQVESFRERLHVTKRNLDHHDIGFLYQPSVVASWIIERDESARQLALEAAEHLMQRWRPEGKYLQAWGRKGDPQNGGRIIIDCLMNLPLLYWAYEQSGEGRYLEAAVIQADKSRRYLVRGDDSSYHTFYFRPEDGIPVGGGTHQGHHDGSTWSRGQAWAVYGFALSYRYTRNEAYLDTAIRAARYFISRLPEDGIPYWDFDVEIEADTPRDSSASAIAVCGMLEIISLLEEGDPTRAEFEAAADDMLKALTERCATLADDGTEGLLKHGSYYVRGGRGPDDFMIWGDYFYLEALVRKVKGKAGYWYERQQV</sequence>
<accession>A0ABW9T1V2</accession>
<dbReference type="InterPro" id="IPR008928">
    <property type="entry name" value="6-hairpin_glycosidase_sf"/>
</dbReference>
<dbReference type="PANTHER" id="PTHR36845:SF1">
    <property type="entry name" value="HYDROLASE, PUTATIVE (AFU_ORTHOLOGUE AFUA_7G05090)-RELATED"/>
    <property type="match status" value="1"/>
</dbReference>
<comment type="caution">
    <text evidence="3">The sequence shown here is derived from an EMBL/GenBank/DDBJ whole genome shotgun (WGS) entry which is preliminary data.</text>
</comment>
<reference evidence="3 4" key="1">
    <citation type="submission" date="2019-11" db="EMBL/GenBank/DDBJ databases">
        <title>Draft genome sequences of five Paenibacillus species of dairy origin.</title>
        <authorList>
            <person name="Olajide A.M."/>
            <person name="Chen S."/>
            <person name="Lapointe G."/>
        </authorList>
    </citation>
    <scope>NUCLEOTIDE SEQUENCE [LARGE SCALE GENOMIC DNA]</scope>
    <source>
        <strain evidence="3 4">3CS1</strain>
    </source>
</reference>
<keyword evidence="1 3" id="KW-0378">Hydrolase</keyword>